<evidence type="ECO:0000313" key="1">
    <source>
        <dbReference type="EMBL" id="CAG8748638.1"/>
    </source>
</evidence>
<reference evidence="1 2" key="1">
    <citation type="submission" date="2021-06" db="EMBL/GenBank/DDBJ databases">
        <authorList>
            <person name="Kallberg Y."/>
            <person name="Tangrot J."/>
            <person name="Rosling A."/>
        </authorList>
    </citation>
    <scope>NUCLEOTIDE SEQUENCE [LARGE SCALE GENOMIC DNA]</scope>
    <source>
        <strain evidence="1 2">120-4 pot B 10/14</strain>
    </source>
</reference>
<keyword evidence="2" id="KW-1185">Reference proteome</keyword>
<dbReference type="EMBL" id="CAJVQB010011564">
    <property type="protein sequence ID" value="CAG8748638.1"/>
    <property type="molecule type" value="Genomic_DNA"/>
</dbReference>
<dbReference type="Gene3D" id="3.90.70.80">
    <property type="match status" value="1"/>
</dbReference>
<feature type="non-terminal residue" evidence="1">
    <location>
        <position position="1"/>
    </location>
</feature>
<accession>A0ABN7VAA7</accession>
<dbReference type="Proteomes" id="UP000789901">
    <property type="component" value="Unassembled WGS sequence"/>
</dbReference>
<protein>
    <submittedName>
        <fullName evidence="1">24465_t:CDS:1</fullName>
    </submittedName>
</protein>
<evidence type="ECO:0000313" key="2">
    <source>
        <dbReference type="Proteomes" id="UP000789901"/>
    </source>
</evidence>
<gene>
    <name evidence="1" type="ORF">GMARGA_LOCUS16141</name>
</gene>
<proteinExistence type="predicted"/>
<organism evidence="1 2">
    <name type="scientific">Gigaspora margarita</name>
    <dbReference type="NCBI Taxonomy" id="4874"/>
    <lineage>
        <taxon>Eukaryota</taxon>
        <taxon>Fungi</taxon>
        <taxon>Fungi incertae sedis</taxon>
        <taxon>Mucoromycota</taxon>
        <taxon>Glomeromycotina</taxon>
        <taxon>Glomeromycetes</taxon>
        <taxon>Diversisporales</taxon>
        <taxon>Gigasporaceae</taxon>
        <taxon>Gigaspora</taxon>
    </lineage>
</organism>
<sequence length="204" mass="23568">TYEVLEQEEDKYNITHVDNQNTYIVNIGAPIYKYWHVRHSAETENITDQVLALVKQIFSQLPKCHHNGFLDLIKCTLEYVLENIVIKEKVFKTISIDNTINNSSIKMPELKHTRGRSPNNRCILGAKKKENKLSLKKQKVDKNNIMLHLPGVNLDSQISQSAIFQVYDLLGDGNCGFQSLAMAIFKEEENWQDVKNIMRSYLVE</sequence>
<name>A0ABN7VAA7_GIGMA</name>
<comment type="caution">
    <text evidence="1">The sequence shown here is derived from an EMBL/GenBank/DDBJ whole genome shotgun (WGS) entry which is preliminary data.</text>
</comment>